<dbReference type="CDD" id="cd00567">
    <property type="entry name" value="ACAD"/>
    <property type="match status" value="1"/>
</dbReference>
<dbReference type="Gene3D" id="1.20.140.10">
    <property type="entry name" value="Butyryl-CoA Dehydrogenase, subunit A, domain 3"/>
    <property type="match status" value="2"/>
</dbReference>
<dbReference type="EMBL" id="AYXT01000009">
    <property type="protein sequence ID" value="ETF02845.1"/>
    <property type="molecule type" value="Genomic_DNA"/>
</dbReference>
<sequence length="804" mass="88094">MSLDREQIDAFRDSARDFLSRGNHAERMRQRVLASAGLNRSTWQGMAEAGWPAVLVPEAQGGLGLGLGEMNAIALELGASLAAEPLVAVAVQTVTFLRALPDSELRDRLLAGIAEGSLIAGTAWQQHPGQVNVRSGPVVTQQDGQLAVSARYINVAPGSGADGWLVPVMQNDEAVLLWIEADATGVHMSDVSRVDTGSIGTLHLQSCAVKEAQIVARGPDVMDALTQANDYARIVLSAQLLGCARNAFDTTLEYLKVRMQFGKPIGSFQSLQHRMVDSYIQLQMLEFALWEATDKPGETPALLAMQASRLKSRAELAAGEATRLAVQMHGGMGYSDESDVGLMLKKAIALSSEMGNRRAHEARYLQALEQLQAHASATSHTQDRQAGQNRQHGKENGAEKQWTDFPTDADWDAMPEAEFRQMLRAFYRAHYPEHLRHRSGRLHWHEIGDWYRTLARQKWIAPAWPKQYGGMALSPEKMIAYIEEQERYGVGRPPDQGLVMLGPILIRYGTPEQQQTYLPAILSGEHVWAQGYSEPNAGSDLASLRCEAVPEGDYFTVNGQKTWSTLAQDATHMFMLVRTDKNVKKQAGISFLMVDLKSPGITVRPIRTIAGDEEYCEIFFDDVKVPKQNLVGELNQGWTISKALLGFERLFSGNPKHAQNTLAMIDKVMGASGLDRDPAFMRDYARLHMDIADLSSAYATFSDIVRRNEPLPANVSLLKIWATETHEKAALLLLDAAGEQAGTTGAAVFAGSESTPNVQASENEVVTVDGLQMPLYNAAAAKIFSGTNEIQRNILAKVVLALPV</sequence>
<dbReference type="AlphaFoldDB" id="V8QU48"/>
<dbReference type="Pfam" id="PF00441">
    <property type="entry name" value="Acyl-CoA_dh_1"/>
    <property type="match status" value="2"/>
</dbReference>
<evidence type="ECO:0000256" key="4">
    <source>
        <dbReference type="ARBA" id="ARBA00022827"/>
    </source>
</evidence>
<dbReference type="InterPro" id="IPR006091">
    <property type="entry name" value="Acyl-CoA_Oxase/DH_mid-dom"/>
</dbReference>
<evidence type="ECO:0000259" key="7">
    <source>
        <dbReference type="Pfam" id="PF00441"/>
    </source>
</evidence>
<evidence type="ECO:0000256" key="1">
    <source>
        <dbReference type="ARBA" id="ARBA00001974"/>
    </source>
</evidence>
<protein>
    <submittedName>
        <fullName evidence="10">Acyl-CoA dehydrogenase</fullName>
    </submittedName>
</protein>
<feature type="domain" description="Acyl-CoA oxidase/dehydrogenase middle" evidence="8">
    <location>
        <begin position="529"/>
        <end position="623"/>
    </location>
</feature>
<accession>V8QU48</accession>
<dbReference type="RefSeq" id="WP_024004656.1">
    <property type="nucleotide sequence ID" value="NZ_KI650979.1"/>
</dbReference>
<reference evidence="10 11" key="1">
    <citation type="journal article" date="2014" name="Genome Announc.">
        <title>Draft Genome Sequence of Advenella kashmirensis Strain W13003, a Polycyclic Aromatic Hydrocarbon-Degrading Bacterium.</title>
        <authorList>
            <person name="Wang X."/>
            <person name="Jin D."/>
            <person name="Zhou L."/>
            <person name="Wu L."/>
            <person name="An W."/>
            <person name="Zhao L."/>
        </authorList>
    </citation>
    <scope>NUCLEOTIDE SEQUENCE [LARGE SCALE GENOMIC DNA]</scope>
    <source>
        <strain evidence="10 11">W13003</strain>
    </source>
</reference>
<evidence type="ECO:0000313" key="11">
    <source>
        <dbReference type="Proteomes" id="UP000018733"/>
    </source>
</evidence>
<evidence type="ECO:0000256" key="5">
    <source>
        <dbReference type="ARBA" id="ARBA00023002"/>
    </source>
</evidence>
<dbReference type="STRING" id="1424334.W822_08400"/>
<dbReference type="InterPro" id="IPR009075">
    <property type="entry name" value="AcylCo_DH/oxidase_C"/>
</dbReference>
<comment type="cofactor">
    <cofactor evidence="1">
        <name>FAD</name>
        <dbReference type="ChEBI" id="CHEBI:57692"/>
    </cofactor>
</comment>
<dbReference type="InterPro" id="IPR036250">
    <property type="entry name" value="AcylCo_DH-like_C"/>
</dbReference>
<dbReference type="Proteomes" id="UP000018733">
    <property type="component" value="Unassembled WGS sequence"/>
</dbReference>
<keyword evidence="11" id="KW-1185">Reference proteome</keyword>
<evidence type="ECO:0000256" key="6">
    <source>
        <dbReference type="SAM" id="MobiDB-lite"/>
    </source>
</evidence>
<evidence type="ECO:0000256" key="3">
    <source>
        <dbReference type="ARBA" id="ARBA00022630"/>
    </source>
</evidence>
<dbReference type="PANTHER" id="PTHR43292">
    <property type="entry name" value="ACYL-COA DEHYDROGENASE"/>
    <property type="match status" value="1"/>
</dbReference>
<feature type="region of interest" description="Disordered" evidence="6">
    <location>
        <begin position="374"/>
        <end position="407"/>
    </location>
</feature>
<keyword evidence="4" id="KW-0274">FAD</keyword>
<dbReference type="PANTHER" id="PTHR43292:SF3">
    <property type="entry name" value="ACYL-COA DEHYDROGENASE FADE29"/>
    <property type="match status" value="1"/>
</dbReference>
<dbReference type="Pfam" id="PF02770">
    <property type="entry name" value="Acyl-CoA_dh_M"/>
    <property type="match status" value="1"/>
</dbReference>
<proteinExistence type="inferred from homology"/>
<feature type="domain" description="Acyl-CoA dehydrogenase/oxidase C-terminal" evidence="7">
    <location>
        <begin position="228"/>
        <end position="350"/>
    </location>
</feature>
<dbReference type="GO" id="GO:0016627">
    <property type="term" value="F:oxidoreductase activity, acting on the CH-CH group of donors"/>
    <property type="evidence" value="ECO:0007669"/>
    <property type="project" value="InterPro"/>
</dbReference>
<evidence type="ECO:0000313" key="10">
    <source>
        <dbReference type="EMBL" id="ETF02845.1"/>
    </source>
</evidence>
<dbReference type="OrthoDB" id="9770681at2"/>
<feature type="domain" description="Acyl-CoA dehydrogenase/oxidase N-terminal" evidence="9">
    <location>
        <begin position="417"/>
        <end position="525"/>
    </location>
</feature>
<comment type="caution">
    <text evidence="10">The sequence shown here is derived from an EMBL/GenBank/DDBJ whole genome shotgun (WGS) entry which is preliminary data.</text>
</comment>
<gene>
    <name evidence="10" type="ORF">W822_08400</name>
</gene>
<dbReference type="SUPFAM" id="SSF56645">
    <property type="entry name" value="Acyl-CoA dehydrogenase NM domain-like"/>
    <property type="match status" value="2"/>
</dbReference>
<keyword evidence="3" id="KW-0285">Flavoprotein</keyword>
<keyword evidence="5" id="KW-0560">Oxidoreductase</keyword>
<dbReference type="SUPFAM" id="SSF47203">
    <property type="entry name" value="Acyl-CoA dehydrogenase C-terminal domain-like"/>
    <property type="match status" value="2"/>
</dbReference>
<evidence type="ECO:0000256" key="2">
    <source>
        <dbReference type="ARBA" id="ARBA00009347"/>
    </source>
</evidence>
<dbReference type="Gene3D" id="1.10.540.10">
    <property type="entry name" value="Acyl-CoA dehydrogenase/oxidase, N-terminal domain"/>
    <property type="match status" value="2"/>
</dbReference>
<name>V8QU48_9BURK</name>
<evidence type="ECO:0000259" key="9">
    <source>
        <dbReference type="Pfam" id="PF02771"/>
    </source>
</evidence>
<feature type="compositionally biased region" description="Polar residues" evidence="6">
    <location>
        <begin position="374"/>
        <end position="390"/>
    </location>
</feature>
<feature type="domain" description="Acyl-CoA dehydrogenase/oxidase N-terminal" evidence="9">
    <location>
        <begin position="7"/>
        <end position="116"/>
    </location>
</feature>
<feature type="domain" description="Acyl-CoA dehydrogenase/oxidase C-terminal" evidence="7">
    <location>
        <begin position="635"/>
        <end position="799"/>
    </location>
</feature>
<dbReference type="eggNOG" id="COG1960">
    <property type="taxonomic scope" value="Bacteria"/>
</dbReference>
<organism evidence="10 11">
    <name type="scientific">Advenella kashmirensis W13003</name>
    <dbReference type="NCBI Taxonomy" id="1424334"/>
    <lineage>
        <taxon>Bacteria</taxon>
        <taxon>Pseudomonadati</taxon>
        <taxon>Pseudomonadota</taxon>
        <taxon>Betaproteobacteria</taxon>
        <taxon>Burkholderiales</taxon>
        <taxon>Alcaligenaceae</taxon>
    </lineage>
</organism>
<dbReference type="Pfam" id="PF02771">
    <property type="entry name" value="Acyl-CoA_dh_N"/>
    <property type="match status" value="2"/>
</dbReference>
<dbReference type="InterPro" id="IPR037069">
    <property type="entry name" value="AcylCoA_DH/ox_N_sf"/>
</dbReference>
<dbReference type="PATRIC" id="fig|1424334.3.peg.1682"/>
<comment type="similarity">
    <text evidence="2">Belongs to the acyl-CoA dehydrogenase family.</text>
</comment>
<dbReference type="InterPro" id="IPR052161">
    <property type="entry name" value="Mycobact_Acyl-CoA_DH"/>
</dbReference>
<dbReference type="InterPro" id="IPR046373">
    <property type="entry name" value="Acyl-CoA_Oxase/DH_mid-dom_sf"/>
</dbReference>
<evidence type="ECO:0000259" key="8">
    <source>
        <dbReference type="Pfam" id="PF02770"/>
    </source>
</evidence>
<feature type="compositionally biased region" description="Basic and acidic residues" evidence="6">
    <location>
        <begin position="392"/>
        <end position="402"/>
    </location>
</feature>
<dbReference type="Gene3D" id="2.40.110.10">
    <property type="entry name" value="Butyryl-CoA Dehydrogenase, subunit A, domain 2"/>
    <property type="match status" value="2"/>
</dbReference>
<dbReference type="GO" id="GO:0005886">
    <property type="term" value="C:plasma membrane"/>
    <property type="evidence" value="ECO:0007669"/>
    <property type="project" value="TreeGrafter"/>
</dbReference>
<dbReference type="FunFam" id="2.40.110.10:FF:000011">
    <property type="entry name" value="Acyl-CoA dehydrogenase FadE34"/>
    <property type="match status" value="1"/>
</dbReference>
<dbReference type="HOGENOM" id="CLU_018204_9_3_4"/>
<dbReference type="InterPro" id="IPR009100">
    <property type="entry name" value="AcylCoA_DH/oxidase_NM_dom_sf"/>
</dbReference>
<dbReference type="GO" id="GO:0050660">
    <property type="term" value="F:flavin adenine dinucleotide binding"/>
    <property type="evidence" value="ECO:0007669"/>
    <property type="project" value="InterPro"/>
</dbReference>
<dbReference type="InterPro" id="IPR013786">
    <property type="entry name" value="AcylCoA_DH/ox_N"/>
</dbReference>